<dbReference type="PANTHER" id="PTHR47782">
    <property type="entry name" value="ZN(II)2CYS6 TRANSCRIPTION FACTOR (EUROFUNG)-RELATED"/>
    <property type="match status" value="1"/>
</dbReference>
<keyword evidence="5" id="KW-0238">DNA-binding</keyword>
<dbReference type="GO" id="GO:0043565">
    <property type="term" value="F:sequence-specific DNA binding"/>
    <property type="evidence" value="ECO:0007669"/>
    <property type="project" value="TreeGrafter"/>
</dbReference>
<keyword evidence="2" id="KW-0479">Metal-binding</keyword>
<feature type="compositionally biased region" description="Basic and acidic residues" evidence="8">
    <location>
        <begin position="78"/>
        <end position="94"/>
    </location>
</feature>
<dbReference type="CDD" id="cd12148">
    <property type="entry name" value="fungal_TF_MHR"/>
    <property type="match status" value="1"/>
</dbReference>
<feature type="region of interest" description="Disordered" evidence="8">
    <location>
        <begin position="78"/>
        <end position="107"/>
    </location>
</feature>
<evidence type="ECO:0000256" key="1">
    <source>
        <dbReference type="ARBA" id="ARBA00004123"/>
    </source>
</evidence>
<evidence type="ECO:0000256" key="3">
    <source>
        <dbReference type="ARBA" id="ARBA00022833"/>
    </source>
</evidence>
<dbReference type="PANTHER" id="PTHR47782:SF12">
    <property type="entry name" value="ZN(II)2CYS6 TRANSCRIPTION FACTOR (EUROFUNG)"/>
    <property type="match status" value="1"/>
</dbReference>
<gene>
    <name evidence="10" type="ORF">M409DRAFT_26776</name>
</gene>
<dbReference type="GO" id="GO:0008270">
    <property type="term" value="F:zinc ion binding"/>
    <property type="evidence" value="ECO:0007669"/>
    <property type="project" value="InterPro"/>
</dbReference>
<reference evidence="10" key="1">
    <citation type="journal article" date="2020" name="Stud. Mycol.">
        <title>101 Dothideomycetes genomes: a test case for predicting lifestyles and emergence of pathogens.</title>
        <authorList>
            <person name="Haridas S."/>
            <person name="Albert R."/>
            <person name="Binder M."/>
            <person name="Bloem J."/>
            <person name="Labutti K."/>
            <person name="Salamov A."/>
            <person name="Andreopoulos B."/>
            <person name="Baker S."/>
            <person name="Barry K."/>
            <person name="Bills G."/>
            <person name="Bluhm B."/>
            <person name="Cannon C."/>
            <person name="Castanera R."/>
            <person name="Culley D."/>
            <person name="Daum C."/>
            <person name="Ezra D."/>
            <person name="Gonzalez J."/>
            <person name="Henrissat B."/>
            <person name="Kuo A."/>
            <person name="Liang C."/>
            <person name="Lipzen A."/>
            <person name="Lutzoni F."/>
            <person name="Magnuson J."/>
            <person name="Mondo S."/>
            <person name="Nolan M."/>
            <person name="Ohm R."/>
            <person name="Pangilinan J."/>
            <person name="Park H.-J."/>
            <person name="Ramirez L."/>
            <person name="Alfaro M."/>
            <person name="Sun H."/>
            <person name="Tritt A."/>
            <person name="Yoshinaga Y."/>
            <person name="Zwiers L.-H."/>
            <person name="Turgeon B."/>
            <person name="Goodwin S."/>
            <person name="Spatafora J."/>
            <person name="Crous P."/>
            <person name="Grigoriev I."/>
        </authorList>
    </citation>
    <scope>NUCLEOTIDE SEQUENCE</scope>
    <source>
        <strain evidence="10">ATCC 36951</strain>
    </source>
</reference>
<keyword evidence="6" id="KW-0804">Transcription</keyword>
<keyword evidence="7" id="KW-0539">Nucleus</keyword>
<name>A0A6A6C7U6_ZASCE</name>
<comment type="subcellular location">
    <subcellularLocation>
        <location evidence="1">Nucleus</location>
    </subcellularLocation>
</comment>
<protein>
    <recommendedName>
        <fullName evidence="9">Xylanolytic transcriptional activator regulatory domain-containing protein</fullName>
    </recommendedName>
</protein>
<evidence type="ECO:0000256" key="8">
    <source>
        <dbReference type="SAM" id="MobiDB-lite"/>
    </source>
</evidence>
<evidence type="ECO:0000313" key="11">
    <source>
        <dbReference type="Proteomes" id="UP000799537"/>
    </source>
</evidence>
<dbReference type="GO" id="GO:0000981">
    <property type="term" value="F:DNA-binding transcription factor activity, RNA polymerase II-specific"/>
    <property type="evidence" value="ECO:0007669"/>
    <property type="project" value="TreeGrafter"/>
</dbReference>
<dbReference type="GeneID" id="54561535"/>
<evidence type="ECO:0000256" key="2">
    <source>
        <dbReference type="ARBA" id="ARBA00022723"/>
    </source>
</evidence>
<keyword evidence="4" id="KW-0805">Transcription regulation</keyword>
<evidence type="ECO:0000256" key="7">
    <source>
        <dbReference type="ARBA" id="ARBA00023242"/>
    </source>
</evidence>
<dbReference type="RefSeq" id="XP_033663812.1">
    <property type="nucleotide sequence ID" value="XM_033808263.1"/>
</dbReference>
<dbReference type="GO" id="GO:0045944">
    <property type="term" value="P:positive regulation of transcription by RNA polymerase II"/>
    <property type="evidence" value="ECO:0007669"/>
    <property type="project" value="TreeGrafter"/>
</dbReference>
<dbReference type="InterPro" id="IPR007219">
    <property type="entry name" value="XnlR_reg_dom"/>
</dbReference>
<dbReference type="InterPro" id="IPR052202">
    <property type="entry name" value="Yeast_MetPath_Reg"/>
</dbReference>
<dbReference type="Proteomes" id="UP000799537">
    <property type="component" value="Unassembled WGS sequence"/>
</dbReference>
<dbReference type="Pfam" id="PF04082">
    <property type="entry name" value="Fungal_trans"/>
    <property type="match status" value="1"/>
</dbReference>
<sequence length="681" mass="76424">MHAGGAVRGSKNAISLFLDAPAARSPTSNVSSWIPRQEKSTHASTRFPSLILSPLDSNILYRSIADLERLEIELRTAVEDGSRPSETAEPHTPIKEPPQPSNESYIGEGSGINVIESIFSNPRFQPQLLKHLLARPRIQQPQVAPAALPSVETARFLFTTYLHESHVQKPFFMESEVVSLLERIYSNADPRENTAEDLFNFYLICATSAVPLRRRGHIQEHPYSFFLAARSYADAVNLLLGIPAVQSLLLLARFGVYFHTGASTWEIGRVCMSICVSLELHLNPIQPTSAIEEQRRRRVFWESYVLDRHTSMILGRPFAIADEDVEVHLPAELSDGEVNVRLPGTLDMHHQPSEHLPSPMDVFICFVKLRQITSRIHTTFFSKAKKPISVPSTAKQLWELGNLYGKFQELLDELTEWRKTIPSFFQPDSLYQRPQWYEFLCEKERLFLVRAMINAASTNNKSPPKDLCRICCASATGVISLYAEMYWARQINCTRHYFQILLTAGLLLAYFTSGSAPNARKQATPDKQSTLQTLATCSRILHGLAAEMLYARPYATVFDLICETAFPGWKSQTDSATVSTIARTQINGQENSIQPSASGLESTFTLEASDYNPWINYGDGLELNDFSYPDSLPSDWTYSPGQMFADVEAYVNQFATGDFSTDALLDPTSWNVQPDMPNGFG</sequence>
<evidence type="ECO:0000256" key="4">
    <source>
        <dbReference type="ARBA" id="ARBA00023015"/>
    </source>
</evidence>
<accession>A0A6A6C7U6</accession>
<feature type="domain" description="Xylanolytic transcriptional activator regulatory" evidence="9">
    <location>
        <begin position="264"/>
        <end position="336"/>
    </location>
</feature>
<proteinExistence type="predicted"/>
<evidence type="ECO:0000313" key="10">
    <source>
        <dbReference type="EMBL" id="KAF2162923.1"/>
    </source>
</evidence>
<dbReference type="EMBL" id="ML993611">
    <property type="protein sequence ID" value="KAF2162923.1"/>
    <property type="molecule type" value="Genomic_DNA"/>
</dbReference>
<evidence type="ECO:0000256" key="5">
    <source>
        <dbReference type="ARBA" id="ARBA00023125"/>
    </source>
</evidence>
<keyword evidence="11" id="KW-1185">Reference proteome</keyword>
<dbReference type="GO" id="GO:0006351">
    <property type="term" value="P:DNA-templated transcription"/>
    <property type="evidence" value="ECO:0007669"/>
    <property type="project" value="InterPro"/>
</dbReference>
<evidence type="ECO:0000256" key="6">
    <source>
        <dbReference type="ARBA" id="ARBA00023163"/>
    </source>
</evidence>
<keyword evidence="3" id="KW-0862">Zinc</keyword>
<dbReference type="OrthoDB" id="2399539at2759"/>
<organism evidence="10 11">
    <name type="scientific">Zasmidium cellare ATCC 36951</name>
    <dbReference type="NCBI Taxonomy" id="1080233"/>
    <lineage>
        <taxon>Eukaryota</taxon>
        <taxon>Fungi</taxon>
        <taxon>Dikarya</taxon>
        <taxon>Ascomycota</taxon>
        <taxon>Pezizomycotina</taxon>
        <taxon>Dothideomycetes</taxon>
        <taxon>Dothideomycetidae</taxon>
        <taxon>Mycosphaerellales</taxon>
        <taxon>Mycosphaerellaceae</taxon>
        <taxon>Zasmidium</taxon>
    </lineage>
</organism>
<dbReference type="AlphaFoldDB" id="A0A6A6C7U6"/>
<dbReference type="SMART" id="SM00906">
    <property type="entry name" value="Fungal_trans"/>
    <property type="match status" value="1"/>
</dbReference>
<evidence type="ECO:0000259" key="9">
    <source>
        <dbReference type="SMART" id="SM00906"/>
    </source>
</evidence>
<dbReference type="GO" id="GO:0005634">
    <property type="term" value="C:nucleus"/>
    <property type="evidence" value="ECO:0007669"/>
    <property type="project" value="UniProtKB-SubCell"/>
</dbReference>